<dbReference type="OrthoDB" id="115198at2759"/>
<keyword evidence="6" id="KW-0735">Signal-anchor</keyword>
<reference evidence="12" key="1">
    <citation type="journal article" date="2013" name="Genome Biol.">
        <title>Draft genome of the mountain pine beetle, Dendroctonus ponderosae Hopkins, a major forest pest.</title>
        <authorList>
            <person name="Keeling C.I."/>
            <person name="Yuen M.M."/>
            <person name="Liao N.Y."/>
            <person name="Docking T.R."/>
            <person name="Chan S.K."/>
            <person name="Taylor G.A."/>
            <person name="Palmquist D.L."/>
            <person name="Jackman S.D."/>
            <person name="Nguyen A."/>
            <person name="Li M."/>
            <person name="Henderson H."/>
            <person name="Janes J.K."/>
            <person name="Zhao Y."/>
            <person name="Pandoh P."/>
            <person name="Moore R."/>
            <person name="Sperling F.A."/>
            <person name="Huber D.P."/>
            <person name="Birol I."/>
            <person name="Jones S.J."/>
            <person name="Bohlmann J."/>
        </authorList>
    </citation>
    <scope>NUCLEOTIDE SEQUENCE</scope>
</reference>
<dbReference type="AlphaFoldDB" id="N6TK34"/>
<dbReference type="InterPro" id="IPR002659">
    <property type="entry name" value="Glyco_trans_31"/>
</dbReference>
<keyword evidence="7" id="KW-1133">Transmembrane helix</keyword>
<evidence type="ECO:0000256" key="10">
    <source>
        <dbReference type="ARBA" id="ARBA00023180"/>
    </source>
</evidence>
<dbReference type="FunFam" id="3.90.550.50:FF:000001">
    <property type="entry name" value="Hexosyltransferase"/>
    <property type="match status" value="1"/>
</dbReference>
<keyword evidence="10" id="KW-0325">Glycoprotein</keyword>
<protein>
    <recommendedName>
        <fullName evidence="11">Hexosyltransferase</fullName>
        <ecNumber evidence="11">2.4.1.-</ecNumber>
    </recommendedName>
</protein>
<dbReference type="OMA" id="FNWITHY"/>
<evidence type="ECO:0000256" key="7">
    <source>
        <dbReference type="ARBA" id="ARBA00022989"/>
    </source>
</evidence>
<evidence type="ECO:0000313" key="12">
    <source>
        <dbReference type="EMBL" id="ENN80829.1"/>
    </source>
</evidence>
<evidence type="ECO:0000256" key="4">
    <source>
        <dbReference type="ARBA" id="ARBA00022679"/>
    </source>
</evidence>
<name>N6TK34_DENPD</name>
<evidence type="ECO:0000256" key="3">
    <source>
        <dbReference type="ARBA" id="ARBA00022676"/>
    </source>
</evidence>
<sequence>MVIRSTWGNKTENVEVFYVMGSSSNVDTQRKIDAESRKYSDVIQGNFLDVYRNLTLKHIMSLKYVTYHCPQAKYILKTDDDVFVNMPLMKNFLSNDLSPFGASQLLLCSVQKSASVLRTYRSKWRVAFEEYPFRKYPPYCPGWAILYSPDVVFRLYKSAQNTSEIFWIDDVHITGILAAKNNIVQTDNTDMIISESAQHQLVNNDVFPKEKFLFGQPDLKEREIRTMWAEVVAHTVTKSAFK</sequence>
<organism evidence="12">
    <name type="scientific">Dendroctonus ponderosae</name>
    <name type="common">Mountain pine beetle</name>
    <dbReference type="NCBI Taxonomy" id="77166"/>
    <lineage>
        <taxon>Eukaryota</taxon>
        <taxon>Metazoa</taxon>
        <taxon>Ecdysozoa</taxon>
        <taxon>Arthropoda</taxon>
        <taxon>Hexapoda</taxon>
        <taxon>Insecta</taxon>
        <taxon>Pterygota</taxon>
        <taxon>Neoptera</taxon>
        <taxon>Endopterygota</taxon>
        <taxon>Coleoptera</taxon>
        <taxon>Polyphaga</taxon>
        <taxon>Cucujiformia</taxon>
        <taxon>Curculionidae</taxon>
        <taxon>Scolytinae</taxon>
        <taxon>Dendroctonus</taxon>
    </lineage>
</organism>
<dbReference type="Gene3D" id="3.90.550.50">
    <property type="match status" value="1"/>
</dbReference>
<keyword evidence="4" id="KW-0808">Transferase</keyword>
<dbReference type="Pfam" id="PF01762">
    <property type="entry name" value="Galactosyl_T"/>
    <property type="match status" value="1"/>
</dbReference>
<keyword evidence="8 11" id="KW-0333">Golgi apparatus</keyword>
<dbReference type="GO" id="GO:0006493">
    <property type="term" value="P:protein O-linked glycosylation"/>
    <property type="evidence" value="ECO:0007669"/>
    <property type="project" value="TreeGrafter"/>
</dbReference>
<evidence type="ECO:0000256" key="5">
    <source>
        <dbReference type="ARBA" id="ARBA00022692"/>
    </source>
</evidence>
<dbReference type="PANTHER" id="PTHR11214">
    <property type="entry name" value="BETA-1,3-N-ACETYLGLUCOSAMINYLTRANSFERASE"/>
    <property type="match status" value="1"/>
</dbReference>
<dbReference type="EMBL" id="KB740350">
    <property type="protein sequence ID" value="ENN80829.1"/>
    <property type="molecule type" value="Genomic_DNA"/>
</dbReference>
<proteinExistence type="inferred from homology"/>
<keyword evidence="3 11" id="KW-0328">Glycosyltransferase</keyword>
<dbReference type="PANTHER" id="PTHR11214:SF376">
    <property type="entry name" value="HEXOSYLTRANSFERASE"/>
    <property type="match status" value="1"/>
</dbReference>
<evidence type="ECO:0000256" key="9">
    <source>
        <dbReference type="ARBA" id="ARBA00023136"/>
    </source>
</evidence>
<comment type="subcellular location">
    <subcellularLocation>
        <location evidence="1 11">Golgi apparatus membrane</location>
        <topology evidence="1 11">Single-pass type II membrane protein</topology>
    </subcellularLocation>
</comment>
<feature type="non-terminal residue" evidence="12">
    <location>
        <position position="1"/>
    </location>
</feature>
<dbReference type="HOGENOM" id="CLU_036849_2_0_1"/>
<dbReference type="GO" id="GO:0000139">
    <property type="term" value="C:Golgi membrane"/>
    <property type="evidence" value="ECO:0007669"/>
    <property type="project" value="UniProtKB-SubCell"/>
</dbReference>
<comment type="similarity">
    <text evidence="2 11">Belongs to the glycosyltransferase 31 family.</text>
</comment>
<dbReference type="GO" id="GO:0016758">
    <property type="term" value="F:hexosyltransferase activity"/>
    <property type="evidence" value="ECO:0007669"/>
    <property type="project" value="InterPro"/>
</dbReference>
<evidence type="ECO:0000256" key="8">
    <source>
        <dbReference type="ARBA" id="ARBA00023034"/>
    </source>
</evidence>
<evidence type="ECO:0000256" key="1">
    <source>
        <dbReference type="ARBA" id="ARBA00004323"/>
    </source>
</evidence>
<keyword evidence="5" id="KW-0812">Transmembrane</keyword>
<evidence type="ECO:0000256" key="2">
    <source>
        <dbReference type="ARBA" id="ARBA00008661"/>
    </source>
</evidence>
<evidence type="ECO:0000256" key="11">
    <source>
        <dbReference type="RuleBase" id="RU363063"/>
    </source>
</evidence>
<keyword evidence="9" id="KW-0472">Membrane</keyword>
<evidence type="ECO:0000256" key="6">
    <source>
        <dbReference type="ARBA" id="ARBA00022968"/>
    </source>
</evidence>
<accession>N6TK34</accession>
<dbReference type="EC" id="2.4.1.-" evidence="11"/>
<gene>
    <name evidence="12" type="ORF">YQE_02736</name>
</gene>